<dbReference type="GO" id="GO:0016020">
    <property type="term" value="C:membrane"/>
    <property type="evidence" value="ECO:0007669"/>
    <property type="project" value="InterPro"/>
</dbReference>
<dbReference type="InterPro" id="IPR023298">
    <property type="entry name" value="ATPase_P-typ_TM_dom_sf"/>
</dbReference>
<feature type="domain" description="P-type ATPase A" evidence="2">
    <location>
        <begin position="49"/>
        <end position="161"/>
    </location>
</feature>
<dbReference type="InterPro" id="IPR008250">
    <property type="entry name" value="ATPase_P-typ_transduc_dom_A_sf"/>
</dbReference>
<feature type="non-terminal residue" evidence="3">
    <location>
        <position position="1"/>
    </location>
</feature>
<proteinExistence type="predicted"/>
<gene>
    <name evidence="3" type="ORF">S01H4_59632</name>
</gene>
<feature type="transmembrane region" description="Helical" evidence="1">
    <location>
        <begin position="17"/>
        <end position="34"/>
    </location>
</feature>
<dbReference type="NCBIfam" id="TIGR01494">
    <property type="entry name" value="ATPase_P-type"/>
    <property type="match status" value="1"/>
</dbReference>
<protein>
    <recommendedName>
        <fullName evidence="2">P-type ATPase A domain-containing protein</fullName>
    </recommendedName>
</protein>
<keyword evidence="1" id="KW-0812">Transmembrane</keyword>
<name>X1DP28_9ZZZZ</name>
<dbReference type="InterPro" id="IPR059000">
    <property type="entry name" value="ATPase_P-type_domA"/>
</dbReference>
<accession>X1DP28</accession>
<dbReference type="GO" id="GO:0016887">
    <property type="term" value="F:ATP hydrolysis activity"/>
    <property type="evidence" value="ECO:0007669"/>
    <property type="project" value="InterPro"/>
</dbReference>
<dbReference type="Pfam" id="PF00122">
    <property type="entry name" value="E1-E2_ATPase"/>
    <property type="match status" value="1"/>
</dbReference>
<dbReference type="AlphaFoldDB" id="X1DP28"/>
<feature type="transmembrane region" description="Helical" evidence="1">
    <location>
        <begin position="174"/>
        <end position="194"/>
    </location>
</feature>
<dbReference type="InterPro" id="IPR001757">
    <property type="entry name" value="P_typ_ATPase"/>
</dbReference>
<evidence type="ECO:0000256" key="1">
    <source>
        <dbReference type="SAM" id="Phobius"/>
    </source>
</evidence>
<evidence type="ECO:0000259" key="2">
    <source>
        <dbReference type="Pfam" id="PF00122"/>
    </source>
</evidence>
<feature type="non-terminal residue" evidence="3">
    <location>
        <position position="200"/>
    </location>
</feature>
<reference evidence="3" key="1">
    <citation type="journal article" date="2014" name="Front. Microbiol.">
        <title>High frequency of phylogenetically diverse reductive dehalogenase-homologous genes in deep subseafloor sedimentary metagenomes.</title>
        <authorList>
            <person name="Kawai M."/>
            <person name="Futagami T."/>
            <person name="Toyoda A."/>
            <person name="Takaki Y."/>
            <person name="Nishi S."/>
            <person name="Hori S."/>
            <person name="Arai W."/>
            <person name="Tsubouchi T."/>
            <person name="Morono Y."/>
            <person name="Uchiyama I."/>
            <person name="Ito T."/>
            <person name="Fujiyama A."/>
            <person name="Inagaki F."/>
            <person name="Takami H."/>
        </authorList>
    </citation>
    <scope>NUCLEOTIDE SEQUENCE</scope>
    <source>
        <strain evidence="3">Expedition CK06-06</strain>
    </source>
</reference>
<evidence type="ECO:0000313" key="3">
    <source>
        <dbReference type="EMBL" id="GAH09975.1"/>
    </source>
</evidence>
<dbReference type="SUPFAM" id="SSF81665">
    <property type="entry name" value="Calcium ATPase, transmembrane domain M"/>
    <property type="match status" value="1"/>
</dbReference>
<keyword evidence="1" id="KW-1133">Transmembrane helix</keyword>
<comment type="caution">
    <text evidence="3">The sequence shown here is derived from an EMBL/GenBank/DDBJ whole genome shotgun (WGS) entry which is preliminary data.</text>
</comment>
<organism evidence="3">
    <name type="scientific">marine sediment metagenome</name>
    <dbReference type="NCBI Taxonomy" id="412755"/>
    <lineage>
        <taxon>unclassified sequences</taxon>
        <taxon>metagenomes</taxon>
        <taxon>ecological metagenomes</taxon>
    </lineage>
</organism>
<dbReference type="EMBL" id="BART01035004">
    <property type="protein sequence ID" value="GAH09975.1"/>
    <property type="molecule type" value="Genomic_DNA"/>
</dbReference>
<sequence>LVIAGIVVLFFKEFTDAIVIFGAVFLNVIVGFFQENKAGDALRKLKKVVKIHAQAIREGNSKIIDSTELVPGDIFILNPGDKVPIDGRIIDSYNLKTNEMALTGEWLPAKKKSKIIPEKTPLADRDNMVYMGTIVEDGKAKIVATATGLKTEIGKVAQMVKEAKEEKTPLQKKLARFAKIIGGIIIGICIVIFIEGNNYR</sequence>
<dbReference type="Gene3D" id="2.70.150.10">
    <property type="entry name" value="Calcium-transporting ATPase, cytoplasmic transduction domain A"/>
    <property type="match status" value="1"/>
</dbReference>
<keyword evidence="1" id="KW-0472">Membrane</keyword>
<dbReference type="PANTHER" id="PTHR42861">
    <property type="entry name" value="CALCIUM-TRANSPORTING ATPASE"/>
    <property type="match status" value="1"/>
</dbReference>
<dbReference type="GO" id="GO:0005524">
    <property type="term" value="F:ATP binding"/>
    <property type="evidence" value="ECO:0007669"/>
    <property type="project" value="InterPro"/>
</dbReference>
<dbReference type="SUPFAM" id="SSF81653">
    <property type="entry name" value="Calcium ATPase, transduction domain A"/>
    <property type="match status" value="1"/>
</dbReference>
<dbReference type="Gene3D" id="1.20.1110.10">
    <property type="entry name" value="Calcium-transporting ATPase, transmembrane domain"/>
    <property type="match status" value="1"/>
</dbReference>